<dbReference type="CDD" id="cd01918">
    <property type="entry name" value="HprK_C"/>
    <property type="match status" value="1"/>
</dbReference>
<dbReference type="Pfam" id="PF07475">
    <property type="entry name" value="Hpr_kinase_C"/>
    <property type="match status" value="1"/>
</dbReference>
<dbReference type="PATRIC" id="fig|29343.3.peg.1017"/>
<feature type="binding site" evidence="14">
    <location>
        <position position="164"/>
    </location>
    <ligand>
        <name>Mg(2+)</name>
        <dbReference type="ChEBI" id="CHEBI:18420"/>
    </ligand>
</feature>
<evidence type="ECO:0000259" key="15">
    <source>
        <dbReference type="Pfam" id="PF02603"/>
    </source>
</evidence>
<evidence type="ECO:0000256" key="7">
    <source>
        <dbReference type="ARBA" id="ARBA00022741"/>
    </source>
</evidence>
<comment type="function">
    <text evidence="14">Catalyzes the ATP- as well as the pyrophosphate-dependent phosphorylation of a specific serine residue in HPr, a phosphocarrier protein of the phosphoenolpyruvate-dependent sugar phosphotransferase system (PTS). HprK/P also catalyzes the pyrophosphate-producing, inorganic phosphate-dependent dephosphorylation (phosphorolysis) of seryl-phosphorylated HPr (P-Ser-HPr). The two antagonistic activities of HprK/P are regulated by several intracellular metabolites, which change their concentration in response to the absence or presence of rapidly metabolisable carbon sources (glucose, fructose, etc.) in the growth medium. Therefore, by controlling the phosphorylation state of HPr, HPrK/P is a sensor enzyme that plays a major role in the regulation of carbon metabolism and sugar transport: it mediates carbon catabolite repression (CCR), and regulates PTS-catalyzed carbohydrate uptake and inducer exclusion.</text>
</comment>
<comment type="catalytic activity">
    <reaction evidence="1 14">
        <text>[HPr protein]-L-serine + ATP = [HPr protein]-O-phospho-L-serine + ADP + H(+)</text>
        <dbReference type="Rhea" id="RHEA:46600"/>
        <dbReference type="Rhea" id="RHEA-COMP:11602"/>
        <dbReference type="Rhea" id="RHEA-COMP:11603"/>
        <dbReference type="ChEBI" id="CHEBI:15378"/>
        <dbReference type="ChEBI" id="CHEBI:29999"/>
        <dbReference type="ChEBI" id="CHEBI:30616"/>
        <dbReference type="ChEBI" id="CHEBI:83421"/>
        <dbReference type="ChEBI" id="CHEBI:456216"/>
    </reaction>
</comment>
<dbReference type="PANTHER" id="PTHR30305">
    <property type="entry name" value="PROTEIN YJDM-RELATED"/>
    <property type="match status" value="1"/>
</dbReference>
<protein>
    <recommendedName>
        <fullName evidence="14">HPr kinase/phosphorylase</fullName>
        <shortName evidence="14">HPrK/P</shortName>
        <ecNumber evidence="14">2.7.11.-</ecNumber>
        <ecNumber evidence="14">2.7.4.-</ecNumber>
    </recommendedName>
    <alternativeName>
        <fullName evidence="14">HPr(Ser) kinase/phosphorylase</fullName>
    </alternativeName>
</protein>
<organism evidence="17 18">
    <name type="scientific">[Clostridium] cellulosi</name>
    <dbReference type="NCBI Taxonomy" id="29343"/>
    <lineage>
        <taxon>Bacteria</taxon>
        <taxon>Bacillati</taxon>
        <taxon>Bacillota</taxon>
        <taxon>Clostridia</taxon>
        <taxon>Eubacteriales</taxon>
        <taxon>Oscillospiraceae</taxon>
        <taxon>Oscillospiraceae incertae sedis</taxon>
    </lineage>
</organism>
<sequence>MEHKFTVALSKIIKEFSLESIYMPDNPDNILISSIDVNRPGLQLGGFFDYFDNERIQIIGLTEISFLKRFVEEKRRNAIDKLLSRRPPALVICRNLELFPEIVELAQKYKVPVLRTSESTSGFMSGLISFLNVELAPRVTRHGVLVEVYGEGILLLGESGVGKSETAIELVKRGHRLIADDAVEIRRVSSRTLVGSSPENIRHFVELRGVGIINARRIFGMGAVKMTEKVDMVIHLEVWDSNKIYDRLGEENEQTKILGITVPSLTIPVKPGRNLAIIIEVAAMNNRQKKMGYNAAQELLQKLGMTDDIKTQTINKELDWDIY</sequence>
<dbReference type="InterPro" id="IPR028979">
    <property type="entry name" value="Ser_kin/Pase_Hpr-like_N_sf"/>
</dbReference>
<dbReference type="Gene3D" id="3.40.1390.20">
    <property type="entry name" value="HprK N-terminal domain-like"/>
    <property type="match status" value="1"/>
</dbReference>
<evidence type="ECO:0000256" key="4">
    <source>
        <dbReference type="ARBA" id="ARBA00022527"/>
    </source>
</evidence>
<keyword evidence="18" id="KW-1185">Reference proteome</keyword>
<feature type="domain" description="HPr(Ser) kinase/phosphorylase N-terminal" evidence="15">
    <location>
        <begin position="7"/>
        <end position="131"/>
    </location>
</feature>
<dbReference type="AlphaFoldDB" id="A0A078KNM2"/>
<keyword evidence="6 14" id="KW-0479">Metal-binding</keyword>
<dbReference type="EC" id="2.7.4.-" evidence="14"/>
<dbReference type="NCBIfam" id="TIGR00679">
    <property type="entry name" value="hpr-ser"/>
    <property type="match status" value="1"/>
</dbReference>
<keyword evidence="10 14" id="KW-0460">Magnesium</keyword>
<dbReference type="InterPro" id="IPR011126">
    <property type="entry name" value="Hpr_kin/Pase_Hpr_N"/>
</dbReference>
<dbReference type="GO" id="GO:0005524">
    <property type="term" value="F:ATP binding"/>
    <property type="evidence" value="ECO:0007669"/>
    <property type="project" value="UniProtKB-UniRule"/>
</dbReference>
<evidence type="ECO:0000259" key="16">
    <source>
        <dbReference type="Pfam" id="PF07475"/>
    </source>
</evidence>
<evidence type="ECO:0000256" key="13">
    <source>
        <dbReference type="ARBA" id="ARBA00047657"/>
    </source>
</evidence>
<feature type="active site" evidence="14">
    <location>
        <position position="247"/>
    </location>
</feature>
<dbReference type="STRING" id="29343.CCDG5_0964"/>
<dbReference type="GO" id="GO:0000287">
    <property type="term" value="F:magnesium ion binding"/>
    <property type="evidence" value="ECO:0007669"/>
    <property type="project" value="UniProtKB-UniRule"/>
</dbReference>
<dbReference type="GO" id="GO:0000155">
    <property type="term" value="F:phosphorelay sensor kinase activity"/>
    <property type="evidence" value="ECO:0007669"/>
    <property type="project" value="InterPro"/>
</dbReference>
<evidence type="ECO:0000256" key="2">
    <source>
        <dbReference type="ARBA" id="ARBA00001946"/>
    </source>
</evidence>
<feature type="active site" evidence="14">
    <location>
        <position position="142"/>
    </location>
</feature>
<evidence type="ECO:0000256" key="14">
    <source>
        <dbReference type="HAMAP-Rule" id="MF_01249"/>
    </source>
</evidence>
<dbReference type="InterPro" id="IPR011104">
    <property type="entry name" value="Hpr_kin/Pase_C"/>
</dbReference>
<feature type="active site" description="Proton acceptor; for phosphorylation activity. Proton donor; for dephosphorylation activity" evidence="14">
    <location>
        <position position="181"/>
    </location>
</feature>
<comment type="catalytic activity">
    <reaction evidence="13 14">
        <text>[HPr protein]-O-phospho-L-serine + phosphate + H(+) = [HPr protein]-L-serine + diphosphate</text>
        <dbReference type="Rhea" id="RHEA:46604"/>
        <dbReference type="Rhea" id="RHEA-COMP:11602"/>
        <dbReference type="Rhea" id="RHEA-COMP:11603"/>
        <dbReference type="ChEBI" id="CHEBI:15378"/>
        <dbReference type="ChEBI" id="CHEBI:29999"/>
        <dbReference type="ChEBI" id="CHEBI:33019"/>
        <dbReference type="ChEBI" id="CHEBI:43474"/>
        <dbReference type="ChEBI" id="CHEBI:83421"/>
    </reaction>
</comment>
<comment type="cofactor">
    <cofactor evidence="2 14">
        <name>Mg(2+)</name>
        <dbReference type="ChEBI" id="CHEBI:18420"/>
    </cofactor>
</comment>
<comment type="domain">
    <text evidence="14">The Walker A ATP-binding motif also binds Pi and PPi.</text>
</comment>
<dbReference type="InterPro" id="IPR027417">
    <property type="entry name" value="P-loop_NTPase"/>
</dbReference>
<evidence type="ECO:0000313" key="18">
    <source>
        <dbReference type="Proteomes" id="UP000032431"/>
    </source>
</evidence>
<dbReference type="Pfam" id="PF02603">
    <property type="entry name" value="Hpr_kinase_N"/>
    <property type="match status" value="1"/>
</dbReference>
<evidence type="ECO:0000256" key="5">
    <source>
        <dbReference type="ARBA" id="ARBA00022679"/>
    </source>
</evidence>
<keyword evidence="7 14" id="KW-0547">Nucleotide-binding</keyword>
<dbReference type="HAMAP" id="MF_01249">
    <property type="entry name" value="HPr_kinase"/>
    <property type="match status" value="1"/>
</dbReference>
<keyword evidence="5 14" id="KW-0808">Transferase</keyword>
<keyword evidence="8 14" id="KW-0418">Kinase</keyword>
<feature type="binding site" evidence="14">
    <location>
        <begin position="157"/>
        <end position="164"/>
    </location>
    <ligand>
        <name>ATP</name>
        <dbReference type="ChEBI" id="CHEBI:30616"/>
    </ligand>
</feature>
<evidence type="ECO:0000313" key="17">
    <source>
        <dbReference type="EMBL" id="CDZ24083.1"/>
    </source>
</evidence>
<reference evidence="18" key="1">
    <citation type="submission" date="2014-07" db="EMBL/GenBank/DDBJ databases">
        <authorList>
            <person name="Wibberg D."/>
        </authorList>
    </citation>
    <scope>NUCLEOTIDE SEQUENCE [LARGE SCALE GENOMIC DNA]</scope>
    <source>
        <strain evidence="18">DG5</strain>
    </source>
</reference>
<dbReference type="OrthoDB" id="9778803at2"/>
<dbReference type="GO" id="GO:0004712">
    <property type="term" value="F:protein serine/threonine/tyrosine kinase activity"/>
    <property type="evidence" value="ECO:0007669"/>
    <property type="project" value="UniProtKB-UniRule"/>
</dbReference>
<evidence type="ECO:0000256" key="1">
    <source>
        <dbReference type="ARBA" id="ARBA00001120"/>
    </source>
</evidence>
<dbReference type="SUPFAM" id="SSF53795">
    <property type="entry name" value="PEP carboxykinase-like"/>
    <property type="match status" value="1"/>
</dbReference>
<dbReference type="GO" id="GO:0004674">
    <property type="term" value="F:protein serine/threonine kinase activity"/>
    <property type="evidence" value="ECO:0007669"/>
    <property type="project" value="UniProtKB-KW"/>
</dbReference>
<dbReference type="SUPFAM" id="SSF75138">
    <property type="entry name" value="HprK N-terminal domain-like"/>
    <property type="match status" value="1"/>
</dbReference>
<feature type="region of interest" description="Important for the catalytic mechanism of both phosphorylation and dephosphorylation" evidence="14">
    <location>
        <begin position="205"/>
        <end position="214"/>
    </location>
</feature>
<keyword evidence="9 14" id="KW-0067">ATP-binding</keyword>
<comment type="similarity">
    <text evidence="3 14">Belongs to the HPrK/P family.</text>
</comment>
<feature type="domain" description="HPr kinase/phosphorylase C-terminal" evidence="16">
    <location>
        <begin position="134"/>
        <end position="302"/>
    </location>
</feature>
<accession>A0A078KNM2</accession>
<evidence type="ECO:0000256" key="11">
    <source>
        <dbReference type="ARBA" id="ARBA00023268"/>
    </source>
</evidence>
<dbReference type="Proteomes" id="UP000032431">
    <property type="component" value="Chromosome I"/>
</dbReference>
<evidence type="ECO:0000256" key="9">
    <source>
        <dbReference type="ARBA" id="ARBA00022840"/>
    </source>
</evidence>
<evidence type="ECO:0000256" key="3">
    <source>
        <dbReference type="ARBA" id="ARBA00006883"/>
    </source>
</evidence>
<feature type="binding site" evidence="14">
    <location>
        <position position="206"/>
    </location>
    <ligand>
        <name>Mg(2+)</name>
        <dbReference type="ChEBI" id="CHEBI:18420"/>
    </ligand>
</feature>
<keyword evidence="4 14" id="KW-0723">Serine/threonine-protein kinase</keyword>
<dbReference type="PANTHER" id="PTHR30305:SF1">
    <property type="entry name" value="HPR KINASE_PHOSPHORYLASE"/>
    <property type="match status" value="1"/>
</dbReference>
<gene>
    <name evidence="14 17" type="primary">hprK</name>
    <name evidence="17" type="ORF">CCDG5_0964</name>
</gene>
<evidence type="ECO:0000256" key="12">
    <source>
        <dbReference type="ARBA" id="ARBA00023277"/>
    </source>
</evidence>
<comment type="miscellaneous">
    <text evidence="14">Both phosphorylation and phosphorolysis are carried out by the same active site and suggest a common mechanism for both reactions.</text>
</comment>
<dbReference type="Gene3D" id="3.40.50.300">
    <property type="entry name" value="P-loop containing nucleotide triphosphate hydrolases"/>
    <property type="match status" value="1"/>
</dbReference>
<dbReference type="HOGENOM" id="CLU_052030_0_1_9"/>
<dbReference type="GO" id="GO:0006109">
    <property type="term" value="P:regulation of carbohydrate metabolic process"/>
    <property type="evidence" value="ECO:0007669"/>
    <property type="project" value="UniProtKB-UniRule"/>
</dbReference>
<dbReference type="InterPro" id="IPR003755">
    <property type="entry name" value="HPr(Ser)_kin/Pase"/>
</dbReference>
<dbReference type="EC" id="2.7.11.-" evidence="14"/>
<keyword evidence="12 14" id="KW-0119">Carbohydrate metabolism</keyword>
<keyword evidence="11 14" id="KW-0511">Multifunctional enzyme</keyword>
<evidence type="ECO:0000256" key="8">
    <source>
        <dbReference type="ARBA" id="ARBA00022777"/>
    </source>
</evidence>
<name>A0A078KNM2_9FIRM</name>
<dbReference type="KEGG" id="ccel:CCDG5_0964"/>
<dbReference type="FunFam" id="3.40.50.300:FF:000174">
    <property type="entry name" value="HPr kinase/phosphorylase"/>
    <property type="match status" value="1"/>
</dbReference>
<feature type="region of interest" description="Important for the catalytic mechanism of dephosphorylation" evidence="14">
    <location>
        <begin position="268"/>
        <end position="273"/>
    </location>
</feature>
<dbReference type="EMBL" id="LM995447">
    <property type="protein sequence ID" value="CDZ24083.1"/>
    <property type="molecule type" value="Genomic_DNA"/>
</dbReference>
<feature type="active site" evidence="14">
    <location>
        <position position="163"/>
    </location>
</feature>
<proteinExistence type="inferred from homology"/>
<evidence type="ECO:0000256" key="6">
    <source>
        <dbReference type="ARBA" id="ARBA00022723"/>
    </source>
</evidence>
<evidence type="ECO:0000256" key="10">
    <source>
        <dbReference type="ARBA" id="ARBA00022842"/>
    </source>
</evidence>
<comment type="subunit">
    <text evidence="14">Homohexamer.</text>
</comment>